<reference evidence="1 2" key="1">
    <citation type="submission" date="2017-04" db="EMBL/GenBank/DDBJ databases">
        <title>Kefir bacterial isolates.</title>
        <authorList>
            <person name="Kim Y."/>
            <person name="Blasche S."/>
            <person name="Patil K.R."/>
        </authorList>
    </citation>
    <scope>NUCLEOTIDE SEQUENCE [LARGE SCALE GENOMIC DNA]</scope>
    <source>
        <strain evidence="1 2">KR</strain>
    </source>
</reference>
<dbReference type="AlphaFoldDB" id="A0A269XRW0"/>
<dbReference type="OrthoDB" id="8446074at2"/>
<keyword evidence="2" id="KW-1185">Reference proteome</keyword>
<evidence type="ECO:0000313" key="1">
    <source>
        <dbReference type="EMBL" id="PAK75166.1"/>
    </source>
</evidence>
<protein>
    <submittedName>
        <fullName evidence="1">Uncharacterized protein</fullName>
    </submittedName>
</protein>
<evidence type="ECO:0000313" key="2">
    <source>
        <dbReference type="Proteomes" id="UP000216151"/>
    </source>
</evidence>
<dbReference type="Proteomes" id="UP000216151">
    <property type="component" value="Unassembled WGS sequence"/>
</dbReference>
<organism evidence="1 2">
    <name type="scientific">Acetobacter fabarum</name>
    <dbReference type="NCBI Taxonomy" id="483199"/>
    <lineage>
        <taxon>Bacteria</taxon>
        <taxon>Pseudomonadati</taxon>
        <taxon>Pseudomonadota</taxon>
        <taxon>Alphaproteobacteria</taxon>
        <taxon>Acetobacterales</taxon>
        <taxon>Acetobacteraceae</taxon>
        <taxon>Acetobacter</taxon>
    </lineage>
</organism>
<accession>A0A269XRW0</accession>
<dbReference type="RefSeq" id="WP_095350569.1">
    <property type="nucleotide sequence ID" value="NZ_JARDYK010000007.1"/>
</dbReference>
<comment type="caution">
    <text evidence="1">The sequence shown here is derived from an EMBL/GenBank/DDBJ whole genome shotgun (WGS) entry which is preliminary data.</text>
</comment>
<proteinExistence type="predicted"/>
<sequence length="265" mass="29098">MTRKTDQSPVAEAVPANPHISAIKAGRGNLGGSTILGPLSERAIYAGRSVLLADGDVRNRGLSQYSTIFDKYGFPRPASEESGELKRWYTDAFSAAIEKKASLIVDVGGGDRTLEEWANEDNLVQAADAMGLPVTGIFMCGPQPGDIEYLLSLWESQMFKPRRGIIVLNEWAVPVGHKPDNVFAPLYTDSRLLDVDGMDVAFLRIPKLTCMRDVQLSGLSFHDAAEGKNGITGKPLDPMRRWQVQNWLEVIEQNIATANITTWLP</sequence>
<name>A0A269XRW0_9PROT</name>
<gene>
    <name evidence="1" type="ORF">B8X00_13620</name>
</gene>
<dbReference type="EMBL" id="NCXK01000059">
    <property type="protein sequence ID" value="PAK75166.1"/>
    <property type="molecule type" value="Genomic_DNA"/>
</dbReference>